<evidence type="ECO:0000313" key="2">
    <source>
        <dbReference type="Proteomes" id="UP000236370"/>
    </source>
</evidence>
<gene>
    <name evidence="1" type="ORF">CK820_G0005895</name>
</gene>
<organism evidence="1 2">
    <name type="scientific">Pan troglodytes</name>
    <name type="common">Chimpanzee</name>
    <dbReference type="NCBI Taxonomy" id="9598"/>
    <lineage>
        <taxon>Eukaryota</taxon>
        <taxon>Metazoa</taxon>
        <taxon>Chordata</taxon>
        <taxon>Craniata</taxon>
        <taxon>Vertebrata</taxon>
        <taxon>Euteleostomi</taxon>
        <taxon>Mammalia</taxon>
        <taxon>Eutheria</taxon>
        <taxon>Euarchontoglires</taxon>
        <taxon>Primates</taxon>
        <taxon>Haplorrhini</taxon>
        <taxon>Catarrhini</taxon>
        <taxon>Hominidae</taxon>
        <taxon>Pan</taxon>
    </lineage>
</organism>
<comment type="caution">
    <text evidence="1">The sequence shown here is derived from an EMBL/GenBank/DDBJ whole genome shotgun (WGS) entry which is preliminary data.</text>
</comment>
<dbReference type="GO" id="GO:0051959">
    <property type="term" value="F:dynein light intermediate chain binding"/>
    <property type="evidence" value="ECO:0007669"/>
    <property type="project" value="InterPro"/>
</dbReference>
<dbReference type="PANTHER" id="PTHR10676">
    <property type="entry name" value="DYNEIN HEAVY CHAIN FAMILY PROTEIN"/>
    <property type="match status" value="1"/>
</dbReference>
<proteinExistence type="predicted"/>
<evidence type="ECO:0000313" key="1">
    <source>
        <dbReference type="EMBL" id="PNI79587.1"/>
    </source>
</evidence>
<protein>
    <submittedName>
        <fullName evidence="1">DNHD1 isoform 10</fullName>
    </submittedName>
</protein>
<accession>A0A2J8P6E5</accession>
<feature type="non-terminal residue" evidence="1">
    <location>
        <position position="1"/>
    </location>
</feature>
<dbReference type="GO" id="GO:0030286">
    <property type="term" value="C:dynein complex"/>
    <property type="evidence" value="ECO:0007669"/>
    <property type="project" value="InterPro"/>
</dbReference>
<dbReference type="EMBL" id="NBAG03000219">
    <property type="protein sequence ID" value="PNI79587.1"/>
    <property type="molecule type" value="Genomic_DNA"/>
</dbReference>
<dbReference type="PANTHER" id="PTHR10676:SF359">
    <property type="entry name" value="DYNEIN HEAVY CHAIN DOMAIN-CONTAINING PROTEIN 1"/>
    <property type="match status" value="1"/>
</dbReference>
<reference evidence="1 2" key="1">
    <citation type="submission" date="2017-12" db="EMBL/GenBank/DDBJ databases">
        <title>High-resolution comparative analysis of great ape genomes.</title>
        <authorList>
            <person name="Pollen A."/>
            <person name="Hastie A."/>
            <person name="Hormozdiari F."/>
            <person name="Dougherty M."/>
            <person name="Liu R."/>
            <person name="Chaisson M."/>
            <person name="Hoppe E."/>
            <person name="Hill C."/>
            <person name="Pang A."/>
            <person name="Hillier L."/>
            <person name="Baker C."/>
            <person name="Armstrong J."/>
            <person name="Shendure J."/>
            <person name="Paten B."/>
            <person name="Wilson R."/>
            <person name="Chao H."/>
            <person name="Schneider V."/>
            <person name="Ventura M."/>
            <person name="Kronenberg Z."/>
            <person name="Murali S."/>
            <person name="Gordon D."/>
            <person name="Cantsilieris S."/>
            <person name="Munson K."/>
            <person name="Nelson B."/>
            <person name="Raja A."/>
            <person name="Underwood J."/>
            <person name="Diekhans M."/>
            <person name="Fiddes I."/>
            <person name="Haussler D."/>
            <person name="Eichler E."/>
        </authorList>
    </citation>
    <scope>NUCLEOTIDE SEQUENCE [LARGE SCALE GENOMIC DNA]</scope>
    <source>
        <strain evidence="1">Yerkes chimp pedigree #C0471</strain>
    </source>
</reference>
<dbReference type="Proteomes" id="UP000236370">
    <property type="component" value="Unassembled WGS sequence"/>
</dbReference>
<sequence>KGLNVLDLGLNMEILEEQMLHEILCREYPDLETRWQDLKIRALDTCKAVEAAENPKRQKPAKFLRNIVRAQGKLCQLRAHCEELEGQKLQEMVSWAPYRPVVWHGMAMVKALSQLQNLLPLFCMSPENWLAVTKQALDSMKPREINHGEDLASHLLQLRAHLTRQLLGSTVTALGLTQVPLVGALGALALLQATG</sequence>
<dbReference type="AlphaFoldDB" id="A0A2J8P6E5"/>
<name>A0A2J8P6E5_PANTR</name>
<feature type="non-terminal residue" evidence="1">
    <location>
        <position position="195"/>
    </location>
</feature>
<dbReference type="InterPro" id="IPR026983">
    <property type="entry name" value="DHC"/>
</dbReference>
<dbReference type="GO" id="GO:0045505">
    <property type="term" value="F:dynein intermediate chain binding"/>
    <property type="evidence" value="ECO:0007669"/>
    <property type="project" value="InterPro"/>
</dbReference>
<dbReference type="GO" id="GO:0007018">
    <property type="term" value="P:microtubule-based movement"/>
    <property type="evidence" value="ECO:0007669"/>
    <property type="project" value="InterPro"/>
</dbReference>